<dbReference type="GO" id="GO:0022857">
    <property type="term" value="F:transmembrane transporter activity"/>
    <property type="evidence" value="ECO:0007669"/>
    <property type="project" value="InterPro"/>
</dbReference>
<evidence type="ECO:0000313" key="6">
    <source>
        <dbReference type="EMBL" id="KAG5683409.1"/>
    </source>
</evidence>
<feature type="transmembrane region" description="Helical" evidence="5">
    <location>
        <begin position="199"/>
        <end position="220"/>
    </location>
</feature>
<protein>
    <recommendedName>
        <fullName evidence="8">Adenylate cyclase</fullName>
    </recommendedName>
</protein>
<feature type="transmembrane region" description="Helical" evidence="5">
    <location>
        <begin position="397"/>
        <end position="416"/>
    </location>
</feature>
<feature type="transmembrane region" description="Helical" evidence="5">
    <location>
        <begin position="6"/>
        <end position="28"/>
    </location>
</feature>
<proteinExistence type="predicted"/>
<dbReference type="SUPFAM" id="SSF103473">
    <property type="entry name" value="MFS general substrate transporter"/>
    <property type="match status" value="1"/>
</dbReference>
<dbReference type="Pfam" id="PF07690">
    <property type="entry name" value="MFS_1"/>
    <property type="match status" value="1"/>
</dbReference>
<dbReference type="OrthoDB" id="430300at2759"/>
<feature type="transmembrane region" description="Helical" evidence="5">
    <location>
        <begin position="355"/>
        <end position="376"/>
    </location>
</feature>
<comment type="subcellular location">
    <subcellularLocation>
        <location evidence="1">Membrane</location>
        <topology evidence="1">Multi-pass membrane protein</topology>
    </subcellularLocation>
</comment>
<dbReference type="PANTHER" id="PTHR23507:SF39">
    <property type="entry name" value="GH23453P-RELATED"/>
    <property type="match status" value="1"/>
</dbReference>
<dbReference type="InterPro" id="IPR011701">
    <property type="entry name" value="MFS"/>
</dbReference>
<evidence type="ECO:0008006" key="8">
    <source>
        <dbReference type="Google" id="ProtNLM"/>
    </source>
</evidence>
<evidence type="ECO:0000256" key="2">
    <source>
        <dbReference type="ARBA" id="ARBA00022692"/>
    </source>
</evidence>
<sequence>MSSIKLYLLELSVFLFNFSSILTSTLLVNQMLKQSCIQFGYEKSLCDVISENNKNTTKIEEELQPYVAKIKVVITILNSSVPAVLQLFLGSWSDKNGRKKVINSAALGFVLTHTSITAVCYYSENILPLPAWIFIICYIPVNFLGGFSSIMITTFCYITDICEKPNRPYHFTLVELMMVTSIFFGAILCSFILSMSNVIFVFTTATICTLLGAIIVIIFVDESIQIVQNSSSSLKSILSTKHIIKMIRTCFKSRKLYGRSILLSLILIMTLNRFVSDEEKIIGYLYERMVFNWTLEDHNNYQAVRIIVKVLGTFFAMSVLKKLFGFSDIILICLAIFLNFIDNVFIAFASQTWHMYAISLISCIKMIIHPLCRSIISSTVSKNEMGKVMSFTSSIESLANVIAPTILIAIYEATYITFPGALFLVCAAICFMNLFIVFYVMIVRRIVQNIKEKYTEIY</sequence>
<feature type="transmembrane region" description="Helical" evidence="5">
    <location>
        <begin position="101"/>
        <end position="119"/>
    </location>
</feature>
<dbReference type="EMBL" id="JADBJN010000001">
    <property type="protein sequence ID" value="KAG5683409.1"/>
    <property type="molecule type" value="Genomic_DNA"/>
</dbReference>
<feature type="transmembrane region" description="Helical" evidence="5">
    <location>
        <begin position="329"/>
        <end position="349"/>
    </location>
</feature>
<dbReference type="Proteomes" id="UP001107558">
    <property type="component" value="Chromosome 1"/>
</dbReference>
<dbReference type="GO" id="GO:0016020">
    <property type="term" value="C:membrane"/>
    <property type="evidence" value="ECO:0007669"/>
    <property type="project" value="UniProtKB-SubCell"/>
</dbReference>
<evidence type="ECO:0000313" key="7">
    <source>
        <dbReference type="Proteomes" id="UP001107558"/>
    </source>
</evidence>
<keyword evidence="2 5" id="KW-0812">Transmembrane</keyword>
<keyword evidence="4 5" id="KW-0472">Membrane</keyword>
<dbReference type="AlphaFoldDB" id="A0A9J6CME0"/>
<name>A0A9J6CME0_POLVA</name>
<accession>A0A9J6CME0</accession>
<keyword evidence="7" id="KW-1185">Reference proteome</keyword>
<feature type="transmembrane region" description="Helical" evidence="5">
    <location>
        <begin position="302"/>
        <end position="320"/>
    </location>
</feature>
<evidence type="ECO:0000256" key="4">
    <source>
        <dbReference type="ARBA" id="ARBA00023136"/>
    </source>
</evidence>
<keyword evidence="3 5" id="KW-1133">Transmembrane helix</keyword>
<feature type="transmembrane region" description="Helical" evidence="5">
    <location>
        <begin position="131"/>
        <end position="158"/>
    </location>
</feature>
<comment type="caution">
    <text evidence="6">The sequence shown here is derived from an EMBL/GenBank/DDBJ whole genome shotgun (WGS) entry which is preliminary data.</text>
</comment>
<dbReference type="InterPro" id="IPR036259">
    <property type="entry name" value="MFS_trans_sf"/>
</dbReference>
<dbReference type="PANTHER" id="PTHR23507">
    <property type="entry name" value="ZGC:174356"/>
    <property type="match status" value="1"/>
</dbReference>
<feature type="transmembrane region" description="Helical" evidence="5">
    <location>
        <begin position="422"/>
        <end position="443"/>
    </location>
</feature>
<reference evidence="6" key="1">
    <citation type="submission" date="2021-03" db="EMBL/GenBank/DDBJ databases">
        <title>Chromosome level genome of the anhydrobiotic midge Polypedilum vanderplanki.</title>
        <authorList>
            <person name="Yoshida Y."/>
            <person name="Kikawada T."/>
            <person name="Gusev O."/>
        </authorList>
    </citation>
    <scope>NUCLEOTIDE SEQUENCE</scope>
    <source>
        <strain evidence="6">NIAS01</strain>
        <tissue evidence="6">Whole body or cell culture</tissue>
    </source>
</reference>
<dbReference type="Gene3D" id="1.20.1250.20">
    <property type="entry name" value="MFS general substrate transporter like domains"/>
    <property type="match status" value="1"/>
</dbReference>
<organism evidence="6 7">
    <name type="scientific">Polypedilum vanderplanki</name>
    <name type="common">Sleeping chironomid midge</name>
    <dbReference type="NCBI Taxonomy" id="319348"/>
    <lineage>
        <taxon>Eukaryota</taxon>
        <taxon>Metazoa</taxon>
        <taxon>Ecdysozoa</taxon>
        <taxon>Arthropoda</taxon>
        <taxon>Hexapoda</taxon>
        <taxon>Insecta</taxon>
        <taxon>Pterygota</taxon>
        <taxon>Neoptera</taxon>
        <taxon>Endopterygota</taxon>
        <taxon>Diptera</taxon>
        <taxon>Nematocera</taxon>
        <taxon>Chironomoidea</taxon>
        <taxon>Chironomidae</taxon>
        <taxon>Chironominae</taxon>
        <taxon>Polypedilum</taxon>
        <taxon>Polypedilum</taxon>
    </lineage>
</organism>
<evidence type="ECO:0000256" key="1">
    <source>
        <dbReference type="ARBA" id="ARBA00004141"/>
    </source>
</evidence>
<evidence type="ECO:0000256" key="3">
    <source>
        <dbReference type="ARBA" id="ARBA00022989"/>
    </source>
</evidence>
<evidence type="ECO:0000256" key="5">
    <source>
        <dbReference type="SAM" id="Phobius"/>
    </source>
</evidence>
<feature type="transmembrane region" description="Helical" evidence="5">
    <location>
        <begin position="256"/>
        <end position="275"/>
    </location>
</feature>
<feature type="transmembrane region" description="Helical" evidence="5">
    <location>
        <begin position="170"/>
        <end position="193"/>
    </location>
</feature>
<gene>
    <name evidence="6" type="ORF">PVAND_012692</name>
</gene>